<dbReference type="Gene3D" id="3.40.1350.10">
    <property type="match status" value="1"/>
</dbReference>
<name>A0A7W7VPA7_9ACTN</name>
<dbReference type="InterPro" id="IPR002793">
    <property type="entry name" value="Endonuclease_NucS"/>
</dbReference>
<gene>
    <name evidence="3" type="ORF">FHS44_004596</name>
</gene>
<dbReference type="Pfam" id="PF01939">
    <property type="entry name" value="NucS_C"/>
    <property type="match status" value="1"/>
</dbReference>
<dbReference type="InterPro" id="IPR048301">
    <property type="entry name" value="NucS_C"/>
</dbReference>
<protein>
    <recommendedName>
        <fullName evidence="2">Endonuclease NucS C-terminal domain-containing protein</fullName>
    </recommendedName>
</protein>
<dbReference type="GO" id="GO:0003677">
    <property type="term" value="F:DNA binding"/>
    <property type="evidence" value="ECO:0007669"/>
    <property type="project" value="UniProtKB-KW"/>
</dbReference>
<keyword evidence="1" id="KW-0238">DNA-binding</keyword>
<accession>A0A7W7VPA7</accession>
<dbReference type="InterPro" id="IPR011856">
    <property type="entry name" value="tRNA_endonuc-like_dom_sf"/>
</dbReference>
<dbReference type="EMBL" id="JACHJP010000004">
    <property type="protein sequence ID" value="MBB4917488.1"/>
    <property type="molecule type" value="Genomic_DNA"/>
</dbReference>
<dbReference type="CDD" id="cd22341">
    <property type="entry name" value="NucS-like"/>
    <property type="match status" value="1"/>
</dbReference>
<organism evidence="3 4">
    <name type="scientific">Streptosporangium saharense</name>
    <dbReference type="NCBI Taxonomy" id="1706840"/>
    <lineage>
        <taxon>Bacteria</taxon>
        <taxon>Bacillati</taxon>
        <taxon>Actinomycetota</taxon>
        <taxon>Actinomycetes</taxon>
        <taxon>Streptosporangiales</taxon>
        <taxon>Streptosporangiaceae</taxon>
        <taxon>Streptosporangium</taxon>
    </lineage>
</organism>
<proteinExistence type="predicted"/>
<dbReference type="AlphaFoldDB" id="A0A7W7VPA7"/>
<reference evidence="3 4" key="1">
    <citation type="submission" date="2020-08" db="EMBL/GenBank/DDBJ databases">
        <title>Genomic Encyclopedia of Type Strains, Phase III (KMG-III): the genomes of soil and plant-associated and newly described type strains.</title>
        <authorList>
            <person name="Whitman W."/>
        </authorList>
    </citation>
    <scope>NUCLEOTIDE SEQUENCE [LARGE SCALE GENOMIC DNA]</scope>
    <source>
        <strain evidence="3 4">CECT 8840</strain>
    </source>
</reference>
<keyword evidence="4" id="KW-1185">Reference proteome</keyword>
<evidence type="ECO:0000313" key="4">
    <source>
        <dbReference type="Proteomes" id="UP000552644"/>
    </source>
</evidence>
<evidence type="ECO:0000256" key="1">
    <source>
        <dbReference type="ARBA" id="ARBA00023125"/>
    </source>
</evidence>
<dbReference type="Proteomes" id="UP000552644">
    <property type="component" value="Unassembled WGS sequence"/>
</dbReference>
<evidence type="ECO:0000313" key="3">
    <source>
        <dbReference type="EMBL" id="MBB4917488.1"/>
    </source>
</evidence>
<comment type="caution">
    <text evidence="3">The sequence shown here is derived from an EMBL/GenBank/DDBJ whole genome shotgun (WGS) entry which is preliminary data.</text>
</comment>
<dbReference type="GO" id="GO:0004519">
    <property type="term" value="F:endonuclease activity"/>
    <property type="evidence" value="ECO:0007669"/>
    <property type="project" value="InterPro"/>
</dbReference>
<sequence length="364" mass="40567">MAYEVGLWRIGGSGEPVRVTSGAIPLESQLETLIAQDPTILGEPLMIIGRQVPTDFGGFVDLLGIDGDGTLHVLELKRGRTPREVVAQILDYASWVKNLSHDDVLAIYGASRQESPFETAFSALFGVSPPDELNTDHRLTIVAHDADPATERIVGYLSSFAVPVNVAFFRYFEDEGRRYLARTWLIDETKPSRTASVQRRSGTKETWNGQDWYVALGEDETRAWDDARKYGFVSAGGGTWFSRTLISLPSGARIFTHIPKAGYVGVGTVTGEARPAHEAILEIDGELRRFTDLELKGSYRHKGDEHDETLAEYIVPVTWIQTVPRDSARWAQGMFANQNSACKLRNKFTLDHLYKEFNLTDLEG</sequence>
<feature type="domain" description="Endonuclease NucS C-terminal" evidence="2">
    <location>
        <begin position="27"/>
        <end position="105"/>
    </location>
</feature>
<evidence type="ECO:0000259" key="2">
    <source>
        <dbReference type="Pfam" id="PF01939"/>
    </source>
</evidence>
<dbReference type="RefSeq" id="WP_184717728.1">
    <property type="nucleotide sequence ID" value="NZ_JACHJP010000004.1"/>
</dbReference>